<sequence length="173" mass="19828">MRRRQVFSDLFASYYALIVRYVERRVWNRAIAEEIASETFEVVWQKLDPEDPPGLPWLYRTAAFKISNHRAREEHRLRADAALQREAAEAADPGDDGSRMDMRRAIGDLPDREREAIALTYWEGLSALEVAEVLDCSVAAVWKLLSRARARLRTALSEDADASEGRSEHALER</sequence>
<dbReference type="PANTHER" id="PTHR43133:SF8">
    <property type="entry name" value="RNA POLYMERASE SIGMA FACTOR HI_1459-RELATED"/>
    <property type="match status" value="1"/>
</dbReference>
<dbReference type="InterPro" id="IPR007627">
    <property type="entry name" value="RNA_pol_sigma70_r2"/>
</dbReference>
<dbReference type="AlphaFoldDB" id="A0AA97FJX2"/>
<dbReference type="PANTHER" id="PTHR43133">
    <property type="entry name" value="RNA POLYMERASE ECF-TYPE SIGMA FACTO"/>
    <property type="match status" value="1"/>
</dbReference>
<dbReference type="RefSeq" id="WP_317141126.1">
    <property type="nucleotide sequence ID" value="NZ_CP118157.1"/>
</dbReference>
<dbReference type="InterPro" id="IPR036388">
    <property type="entry name" value="WH-like_DNA-bd_sf"/>
</dbReference>
<feature type="domain" description="RNA polymerase sigma-70 region 2" evidence="6">
    <location>
        <begin position="10"/>
        <end position="74"/>
    </location>
</feature>
<dbReference type="InterPro" id="IPR013249">
    <property type="entry name" value="RNA_pol_sigma70_r4_t2"/>
</dbReference>
<dbReference type="InterPro" id="IPR014284">
    <property type="entry name" value="RNA_pol_sigma-70_dom"/>
</dbReference>
<dbReference type="Proteomes" id="UP001305498">
    <property type="component" value="Chromosome"/>
</dbReference>
<keyword evidence="9" id="KW-1185">Reference proteome</keyword>
<feature type="domain" description="RNA polymerase sigma factor 70 region 4 type 2" evidence="7">
    <location>
        <begin position="100"/>
        <end position="152"/>
    </location>
</feature>
<evidence type="ECO:0000256" key="3">
    <source>
        <dbReference type="ARBA" id="ARBA00023082"/>
    </source>
</evidence>
<keyword evidence="5" id="KW-0804">Transcription</keyword>
<dbReference type="Gene3D" id="1.10.10.10">
    <property type="entry name" value="Winged helix-like DNA-binding domain superfamily/Winged helix DNA-binding domain"/>
    <property type="match status" value="1"/>
</dbReference>
<organism evidence="8 9">
    <name type="scientific">Microbacterium betulae</name>
    <dbReference type="NCBI Taxonomy" id="2981139"/>
    <lineage>
        <taxon>Bacteria</taxon>
        <taxon>Bacillati</taxon>
        <taxon>Actinomycetota</taxon>
        <taxon>Actinomycetes</taxon>
        <taxon>Micrococcales</taxon>
        <taxon>Microbacteriaceae</taxon>
        <taxon>Microbacterium</taxon>
    </lineage>
</organism>
<dbReference type="Pfam" id="PF08281">
    <property type="entry name" value="Sigma70_r4_2"/>
    <property type="match status" value="1"/>
</dbReference>
<dbReference type="InterPro" id="IPR013325">
    <property type="entry name" value="RNA_pol_sigma_r2"/>
</dbReference>
<dbReference type="SUPFAM" id="SSF88946">
    <property type="entry name" value="Sigma2 domain of RNA polymerase sigma factors"/>
    <property type="match status" value="1"/>
</dbReference>
<accession>A0AA97FJX2</accession>
<keyword evidence="2" id="KW-0805">Transcription regulation</keyword>
<dbReference type="InterPro" id="IPR013324">
    <property type="entry name" value="RNA_pol_sigma_r3/r4-like"/>
</dbReference>
<dbReference type="CDD" id="cd06171">
    <property type="entry name" value="Sigma70_r4"/>
    <property type="match status" value="1"/>
</dbReference>
<dbReference type="NCBIfam" id="TIGR02937">
    <property type="entry name" value="sigma70-ECF"/>
    <property type="match status" value="1"/>
</dbReference>
<comment type="similarity">
    <text evidence="1">Belongs to the sigma-70 factor family. ECF subfamily.</text>
</comment>
<evidence type="ECO:0000259" key="7">
    <source>
        <dbReference type="Pfam" id="PF08281"/>
    </source>
</evidence>
<evidence type="ECO:0000313" key="9">
    <source>
        <dbReference type="Proteomes" id="UP001305498"/>
    </source>
</evidence>
<evidence type="ECO:0000256" key="2">
    <source>
        <dbReference type="ARBA" id="ARBA00023015"/>
    </source>
</evidence>
<evidence type="ECO:0000313" key="8">
    <source>
        <dbReference type="EMBL" id="WOF24653.1"/>
    </source>
</evidence>
<evidence type="ECO:0000259" key="6">
    <source>
        <dbReference type="Pfam" id="PF04542"/>
    </source>
</evidence>
<dbReference type="GO" id="GO:0006352">
    <property type="term" value="P:DNA-templated transcription initiation"/>
    <property type="evidence" value="ECO:0007669"/>
    <property type="project" value="InterPro"/>
</dbReference>
<evidence type="ECO:0000256" key="1">
    <source>
        <dbReference type="ARBA" id="ARBA00010641"/>
    </source>
</evidence>
<name>A0AA97FJX2_9MICO</name>
<dbReference type="Gene3D" id="1.10.1740.10">
    <property type="match status" value="1"/>
</dbReference>
<dbReference type="Pfam" id="PF04542">
    <property type="entry name" value="Sigma70_r2"/>
    <property type="match status" value="1"/>
</dbReference>
<keyword evidence="4" id="KW-0238">DNA-binding</keyword>
<keyword evidence="3" id="KW-0731">Sigma factor</keyword>
<dbReference type="GO" id="GO:0016987">
    <property type="term" value="F:sigma factor activity"/>
    <property type="evidence" value="ECO:0007669"/>
    <property type="project" value="UniProtKB-KW"/>
</dbReference>
<dbReference type="InterPro" id="IPR039425">
    <property type="entry name" value="RNA_pol_sigma-70-like"/>
</dbReference>
<dbReference type="EMBL" id="CP118157">
    <property type="protein sequence ID" value="WOF24653.1"/>
    <property type="molecule type" value="Genomic_DNA"/>
</dbReference>
<reference evidence="8 9" key="1">
    <citation type="submission" date="2023-02" db="EMBL/GenBank/DDBJ databases">
        <title>Microbacterium betulae sp. nov., isolated from birch wood.</title>
        <authorList>
            <person name="Pasciak M."/>
            <person name="Pawlik K.J."/>
            <person name="Martynowski D."/>
            <person name="Laczmanski L."/>
            <person name="Ciekot J."/>
            <person name="Szponar B."/>
            <person name="Wojcik-Fatla A."/>
            <person name="Mackiewicz B."/>
            <person name="Farian E."/>
            <person name="Cholewa G."/>
            <person name="Cholewa A."/>
            <person name="Dutkiewicz J."/>
        </authorList>
    </citation>
    <scope>NUCLEOTIDE SEQUENCE [LARGE SCALE GENOMIC DNA]</scope>
    <source>
        <strain evidence="8 9">AB</strain>
    </source>
</reference>
<dbReference type="KEGG" id="mbet:N8K70_08370"/>
<evidence type="ECO:0000256" key="5">
    <source>
        <dbReference type="ARBA" id="ARBA00023163"/>
    </source>
</evidence>
<gene>
    <name evidence="8" type="ORF">N8K70_08370</name>
</gene>
<dbReference type="SUPFAM" id="SSF88659">
    <property type="entry name" value="Sigma3 and sigma4 domains of RNA polymerase sigma factors"/>
    <property type="match status" value="1"/>
</dbReference>
<evidence type="ECO:0000256" key="4">
    <source>
        <dbReference type="ARBA" id="ARBA00023125"/>
    </source>
</evidence>
<proteinExistence type="inferred from homology"/>
<dbReference type="GO" id="GO:0003677">
    <property type="term" value="F:DNA binding"/>
    <property type="evidence" value="ECO:0007669"/>
    <property type="project" value="UniProtKB-KW"/>
</dbReference>
<protein>
    <submittedName>
        <fullName evidence="8">Sigma-70 family RNA polymerase sigma factor</fullName>
    </submittedName>
</protein>